<dbReference type="GO" id="GO:0016779">
    <property type="term" value="F:nucleotidyltransferase activity"/>
    <property type="evidence" value="ECO:0007669"/>
    <property type="project" value="UniProtKB-KW"/>
</dbReference>
<dbReference type="EMBL" id="JAUCMX010000008">
    <property type="protein sequence ID" value="KAK3537291.1"/>
    <property type="molecule type" value="Genomic_DNA"/>
</dbReference>
<evidence type="ECO:0000259" key="7">
    <source>
        <dbReference type="Pfam" id="PF18697"/>
    </source>
</evidence>
<organism evidence="8 9">
    <name type="scientific">Hemibagrus guttatus</name>
    <dbReference type="NCBI Taxonomy" id="175788"/>
    <lineage>
        <taxon>Eukaryota</taxon>
        <taxon>Metazoa</taxon>
        <taxon>Chordata</taxon>
        <taxon>Craniata</taxon>
        <taxon>Vertebrata</taxon>
        <taxon>Euteleostomi</taxon>
        <taxon>Actinopterygii</taxon>
        <taxon>Neopterygii</taxon>
        <taxon>Teleostei</taxon>
        <taxon>Ostariophysi</taxon>
        <taxon>Siluriformes</taxon>
        <taxon>Bagridae</taxon>
        <taxon>Hemibagrus</taxon>
    </lineage>
</organism>
<name>A0AAE0QZT7_9TELE</name>
<evidence type="ECO:0000256" key="5">
    <source>
        <dbReference type="ARBA" id="ARBA00022801"/>
    </source>
</evidence>
<dbReference type="Pfam" id="PF18697">
    <property type="entry name" value="MLVIN_C"/>
    <property type="match status" value="1"/>
</dbReference>
<evidence type="ECO:0000256" key="4">
    <source>
        <dbReference type="ARBA" id="ARBA00022759"/>
    </source>
</evidence>
<dbReference type="Proteomes" id="UP001274896">
    <property type="component" value="Unassembled WGS sequence"/>
</dbReference>
<keyword evidence="1" id="KW-0808">Transferase</keyword>
<dbReference type="GO" id="GO:0004519">
    <property type="term" value="F:endonuclease activity"/>
    <property type="evidence" value="ECO:0007669"/>
    <property type="project" value="UniProtKB-KW"/>
</dbReference>
<evidence type="ECO:0000313" key="8">
    <source>
        <dbReference type="EMBL" id="KAK3537291.1"/>
    </source>
</evidence>
<proteinExistence type="predicted"/>
<dbReference type="AlphaFoldDB" id="A0AAE0QZT7"/>
<evidence type="ECO:0000313" key="9">
    <source>
        <dbReference type="Proteomes" id="UP001274896"/>
    </source>
</evidence>
<evidence type="ECO:0000256" key="6">
    <source>
        <dbReference type="SAM" id="MobiDB-lite"/>
    </source>
</evidence>
<protein>
    <recommendedName>
        <fullName evidence="7">Murine leukemia virus integrase C-terminal domain-containing protein</fullName>
    </recommendedName>
</protein>
<comment type="caution">
    <text evidence="8">The sequence shown here is derived from an EMBL/GenBank/DDBJ whole genome shotgun (WGS) entry which is preliminary data.</text>
</comment>
<gene>
    <name evidence="8" type="ORF">QTP70_006979</name>
</gene>
<keyword evidence="3" id="KW-0540">Nuclease</keyword>
<accession>A0AAE0QZT7</accession>
<dbReference type="Gene3D" id="2.30.30.850">
    <property type="match status" value="1"/>
</dbReference>
<reference evidence="8" key="1">
    <citation type="submission" date="2023-06" db="EMBL/GenBank/DDBJ databases">
        <title>Male Hemibagrus guttatus genome.</title>
        <authorList>
            <person name="Bian C."/>
        </authorList>
    </citation>
    <scope>NUCLEOTIDE SEQUENCE</scope>
    <source>
        <strain evidence="8">Male_cb2023</strain>
        <tissue evidence="8">Muscle</tissue>
    </source>
</reference>
<dbReference type="GO" id="GO:0016787">
    <property type="term" value="F:hydrolase activity"/>
    <property type="evidence" value="ECO:0007669"/>
    <property type="project" value="UniProtKB-KW"/>
</dbReference>
<feature type="region of interest" description="Disordered" evidence="6">
    <location>
        <begin position="130"/>
        <end position="164"/>
    </location>
</feature>
<keyword evidence="5" id="KW-0378">Hydrolase</keyword>
<keyword evidence="4" id="KW-0255">Endonuclease</keyword>
<feature type="domain" description="Murine leukemia virus integrase C-terminal" evidence="7">
    <location>
        <begin position="65"/>
        <end position="115"/>
    </location>
</feature>
<feature type="compositionally biased region" description="Basic and acidic residues" evidence="6">
    <location>
        <begin position="135"/>
        <end position="147"/>
    </location>
</feature>
<dbReference type="InterPro" id="IPR040643">
    <property type="entry name" value="MLVIN_C"/>
</dbReference>
<evidence type="ECO:0000256" key="3">
    <source>
        <dbReference type="ARBA" id="ARBA00022722"/>
    </source>
</evidence>
<evidence type="ECO:0000256" key="1">
    <source>
        <dbReference type="ARBA" id="ARBA00022679"/>
    </source>
</evidence>
<keyword evidence="2" id="KW-0548">Nucleotidyltransferase</keyword>
<sequence length="164" mass="18593">MKKVHRVAEYCHLISISTAGPSSPTWAQRGLWRADGTPVTHDSQQVKGATEGRISEIDKELRTMQPEDCVYVKVFKRKWNEPRRVGPLKFVFATPTALNVEGKNAWFHLNHLSQAQWGDTRHSKIRCYENSTGGDEVRPRLHHDHQSSKYAAPCIPMHTGPEGP</sequence>
<keyword evidence="9" id="KW-1185">Reference proteome</keyword>
<evidence type="ECO:0000256" key="2">
    <source>
        <dbReference type="ARBA" id="ARBA00022695"/>
    </source>
</evidence>